<keyword evidence="2" id="KW-0326">Glycosidase</keyword>
<dbReference type="Pfam" id="PF00722">
    <property type="entry name" value="Glyco_hydro_16"/>
    <property type="match status" value="1"/>
</dbReference>
<dbReference type="PROSITE" id="PS01034">
    <property type="entry name" value="GH16_1"/>
    <property type="match status" value="1"/>
</dbReference>
<accession>A0A2Z7C125</accession>
<dbReference type="EMBL" id="KV000488">
    <property type="protein sequence ID" value="KZV40226.1"/>
    <property type="molecule type" value="Genomic_DNA"/>
</dbReference>
<dbReference type="OrthoDB" id="1717532at2759"/>
<dbReference type="InterPro" id="IPR000757">
    <property type="entry name" value="Beta-glucanase-like"/>
</dbReference>
<name>A0A2Z7C125_9LAMI</name>
<keyword evidence="1 5" id="KW-0378">Hydrolase</keyword>
<feature type="domain" description="GH16" evidence="4">
    <location>
        <begin position="1"/>
        <end position="202"/>
    </location>
</feature>
<dbReference type="Gene3D" id="2.60.120.200">
    <property type="match status" value="1"/>
</dbReference>
<dbReference type="Proteomes" id="UP000250235">
    <property type="component" value="Unassembled WGS sequence"/>
</dbReference>
<evidence type="ECO:0000259" key="4">
    <source>
        <dbReference type="PROSITE" id="PS51762"/>
    </source>
</evidence>
<gene>
    <name evidence="5" type="ORF">F511_15939</name>
</gene>
<dbReference type="PROSITE" id="PS51762">
    <property type="entry name" value="GH16_2"/>
    <property type="match status" value="1"/>
</dbReference>
<evidence type="ECO:0000313" key="6">
    <source>
        <dbReference type="Proteomes" id="UP000250235"/>
    </source>
</evidence>
<dbReference type="InterPro" id="IPR013320">
    <property type="entry name" value="ConA-like_dom_sf"/>
</dbReference>
<sequence>MQIKLIPGDSAGTITTFYLSSEGDHHDEIDFEFIGNSSGNPYTVHTNVFSQGKGERENQFFLWFDPTEDFHTYTIIWNPKCIMYICNMAPELDLQVLEKDDDAEVIGHFSAHIAPAMSQHAEAVARLEELEAHRARELEAAKTQLESLGAELAAEKEARATERDAMDGFWGCLAQFRANGYSEEEHPASFLDLQQALVDVGDEEGAEEEDEEEDEEGGGGDADDNPPPS</sequence>
<evidence type="ECO:0000256" key="1">
    <source>
        <dbReference type="ARBA" id="ARBA00022801"/>
    </source>
</evidence>
<dbReference type="GO" id="GO:0005975">
    <property type="term" value="P:carbohydrate metabolic process"/>
    <property type="evidence" value="ECO:0007669"/>
    <property type="project" value="InterPro"/>
</dbReference>
<evidence type="ECO:0000256" key="3">
    <source>
        <dbReference type="SAM" id="MobiDB-lite"/>
    </source>
</evidence>
<keyword evidence="6" id="KW-1185">Reference proteome</keyword>
<feature type="compositionally biased region" description="Acidic residues" evidence="3">
    <location>
        <begin position="200"/>
        <end position="229"/>
    </location>
</feature>
<proteinExistence type="predicted"/>
<dbReference type="GO" id="GO:0004553">
    <property type="term" value="F:hydrolase activity, hydrolyzing O-glycosyl compounds"/>
    <property type="evidence" value="ECO:0007669"/>
    <property type="project" value="InterPro"/>
</dbReference>
<dbReference type="InterPro" id="IPR044791">
    <property type="entry name" value="Beta-glucanase/XTH"/>
</dbReference>
<protein>
    <submittedName>
        <fullName evidence="5">Putative xyloglucan endotransglucosylase/hydrolase protein 25-like</fullName>
    </submittedName>
</protein>
<reference evidence="5 6" key="1">
    <citation type="journal article" date="2015" name="Proc. Natl. Acad. Sci. U.S.A.">
        <title>The resurrection genome of Boea hygrometrica: A blueprint for survival of dehydration.</title>
        <authorList>
            <person name="Xiao L."/>
            <person name="Yang G."/>
            <person name="Zhang L."/>
            <person name="Yang X."/>
            <person name="Zhao S."/>
            <person name="Ji Z."/>
            <person name="Zhou Q."/>
            <person name="Hu M."/>
            <person name="Wang Y."/>
            <person name="Chen M."/>
            <person name="Xu Y."/>
            <person name="Jin H."/>
            <person name="Xiao X."/>
            <person name="Hu G."/>
            <person name="Bao F."/>
            <person name="Hu Y."/>
            <person name="Wan P."/>
            <person name="Li L."/>
            <person name="Deng X."/>
            <person name="Kuang T."/>
            <person name="Xiang C."/>
            <person name="Zhu J.K."/>
            <person name="Oliver M.J."/>
            <person name="He Y."/>
        </authorList>
    </citation>
    <scope>NUCLEOTIDE SEQUENCE [LARGE SCALE GENOMIC DNA]</scope>
    <source>
        <strain evidence="6">cv. XS01</strain>
    </source>
</reference>
<dbReference type="InterPro" id="IPR008263">
    <property type="entry name" value="GH16_AS"/>
</dbReference>
<dbReference type="SUPFAM" id="SSF49899">
    <property type="entry name" value="Concanavalin A-like lectins/glucanases"/>
    <property type="match status" value="1"/>
</dbReference>
<feature type="region of interest" description="Disordered" evidence="3">
    <location>
        <begin position="184"/>
        <end position="229"/>
    </location>
</feature>
<dbReference type="AlphaFoldDB" id="A0A2Z7C125"/>
<organism evidence="5 6">
    <name type="scientific">Dorcoceras hygrometricum</name>
    <dbReference type="NCBI Taxonomy" id="472368"/>
    <lineage>
        <taxon>Eukaryota</taxon>
        <taxon>Viridiplantae</taxon>
        <taxon>Streptophyta</taxon>
        <taxon>Embryophyta</taxon>
        <taxon>Tracheophyta</taxon>
        <taxon>Spermatophyta</taxon>
        <taxon>Magnoliopsida</taxon>
        <taxon>eudicotyledons</taxon>
        <taxon>Gunneridae</taxon>
        <taxon>Pentapetalae</taxon>
        <taxon>asterids</taxon>
        <taxon>lamiids</taxon>
        <taxon>Lamiales</taxon>
        <taxon>Gesneriaceae</taxon>
        <taxon>Didymocarpoideae</taxon>
        <taxon>Trichosporeae</taxon>
        <taxon>Loxocarpinae</taxon>
        <taxon>Dorcoceras</taxon>
    </lineage>
</organism>
<evidence type="ECO:0000313" key="5">
    <source>
        <dbReference type="EMBL" id="KZV40226.1"/>
    </source>
</evidence>
<evidence type="ECO:0000256" key="2">
    <source>
        <dbReference type="ARBA" id="ARBA00023295"/>
    </source>
</evidence>
<dbReference type="PANTHER" id="PTHR31062">
    <property type="entry name" value="XYLOGLUCAN ENDOTRANSGLUCOSYLASE/HYDROLASE PROTEIN 8-RELATED"/>
    <property type="match status" value="1"/>
</dbReference>